<dbReference type="InterPro" id="IPR012340">
    <property type="entry name" value="NA-bd_OB-fold"/>
</dbReference>
<dbReference type="InterPro" id="IPR047192">
    <property type="entry name" value="Euk_RPA1_DBD_C"/>
</dbReference>
<organism evidence="3 4">
    <name type="scientific">Artemisia annua</name>
    <name type="common">Sweet wormwood</name>
    <dbReference type="NCBI Taxonomy" id="35608"/>
    <lineage>
        <taxon>Eukaryota</taxon>
        <taxon>Viridiplantae</taxon>
        <taxon>Streptophyta</taxon>
        <taxon>Embryophyta</taxon>
        <taxon>Tracheophyta</taxon>
        <taxon>Spermatophyta</taxon>
        <taxon>Magnoliopsida</taxon>
        <taxon>eudicotyledons</taxon>
        <taxon>Gunneridae</taxon>
        <taxon>Pentapetalae</taxon>
        <taxon>asterids</taxon>
        <taxon>campanulids</taxon>
        <taxon>Asterales</taxon>
        <taxon>Asteraceae</taxon>
        <taxon>Asteroideae</taxon>
        <taxon>Anthemideae</taxon>
        <taxon>Artemisiinae</taxon>
        <taxon>Artemisia</taxon>
    </lineage>
</organism>
<dbReference type="AlphaFoldDB" id="A0A2U1QE80"/>
<dbReference type="CDD" id="cd04480">
    <property type="entry name" value="RPA1_DBD_A_like"/>
    <property type="match status" value="1"/>
</dbReference>
<dbReference type="Gene3D" id="2.40.50.140">
    <property type="entry name" value="Nucleic acid-binding proteins"/>
    <property type="match status" value="3"/>
</dbReference>
<dbReference type="Pfam" id="PF02721">
    <property type="entry name" value="DUF223"/>
    <property type="match status" value="1"/>
</dbReference>
<feature type="compositionally biased region" description="Polar residues" evidence="1">
    <location>
        <begin position="571"/>
        <end position="580"/>
    </location>
</feature>
<keyword evidence="4" id="KW-1185">Reference proteome</keyword>
<dbReference type="Proteomes" id="UP000245207">
    <property type="component" value="Unassembled WGS sequence"/>
</dbReference>
<comment type="caution">
    <text evidence="3">The sequence shown here is derived from an EMBL/GenBank/DDBJ whole genome shotgun (WGS) entry which is preliminary data.</text>
</comment>
<evidence type="ECO:0000313" key="4">
    <source>
        <dbReference type="Proteomes" id="UP000245207"/>
    </source>
</evidence>
<dbReference type="OrthoDB" id="1750540at2759"/>
<protein>
    <submittedName>
        <fullName evidence="3">Replication protein A 70 kDa DNA-binding subunit B</fullName>
    </submittedName>
</protein>
<evidence type="ECO:0000256" key="1">
    <source>
        <dbReference type="SAM" id="MobiDB-lite"/>
    </source>
</evidence>
<dbReference type="SUPFAM" id="SSF50249">
    <property type="entry name" value="Nucleic acid-binding proteins"/>
    <property type="match status" value="3"/>
</dbReference>
<feature type="domain" description="Replication protein A 70 kDa DNA-binding subunit B/D first OB fold" evidence="2">
    <location>
        <begin position="70"/>
        <end position="174"/>
    </location>
</feature>
<feature type="region of interest" description="Disordered" evidence="1">
    <location>
        <begin position="571"/>
        <end position="630"/>
    </location>
</feature>
<sequence length="630" mass="70687">MDSLSLTSNLSFTEDFTTGSESNLNDNINISESVFNDNINSSSSNVDDNIKSSSTTAVGKHASSVKDLEFTALDQIDPMLDNIKIKARCISVWHSHPAGKPNQAYSFDIVLQDMKGNRIQCTARNNDMYRFVPLFQQGHCYMITDFSVGENNGILPLLNHKYKITFFQSTKVTRIDHFDEDVFGFKLEPFSEILSKRYHEKDSVDVVGAIVAIGDIIQVPNTLVKKVRRTVIIEDTEGTRVKCTFWDKWAEMFNQYVNNDAIGPVAFVLQLAKVKYFKDEPAIHNSLFGSRIFINKDIPAITEFKQRYTAKEGYSDGDHKIEVFTPPVVKITPEIFFRNTVKTTVGGIRALEAGTEVVLYGKVHRIHKEHGWCYDACKRCNKMAKLSKAIGSKKAYTCDEHGVIYQVVPRFKVILRVIDETGSAPFVVFDTNMSKICDGKSAYEIMNKHGQTTSDYFPDDLEVIVGKKYLFKFTYTQHNVNSNTQVYTAKSVSDDAELIAHFKDGFIDGQEGDEQFKTPDVSDAHTGGLDAVSLNINKFLLETPDNQAQSSTSRTLKSSLNINKFLLETPDNQAISSTNRSVERNDGSSGSKPLNKKRDIIDLDDMPDEDEAVGSAKKPLLSSVKIEKDE</sequence>
<name>A0A2U1QE80_ARTAN</name>
<evidence type="ECO:0000313" key="3">
    <source>
        <dbReference type="EMBL" id="PWA96311.1"/>
    </source>
</evidence>
<accession>A0A2U1QE80</accession>
<gene>
    <name evidence="3" type="ORF">CTI12_AA040800</name>
</gene>
<evidence type="ECO:0000259" key="2">
    <source>
        <dbReference type="Pfam" id="PF02721"/>
    </source>
</evidence>
<dbReference type="CDD" id="cd04476">
    <property type="entry name" value="RPA1_DBD_C"/>
    <property type="match status" value="1"/>
</dbReference>
<dbReference type="GO" id="GO:0003677">
    <property type="term" value="F:DNA binding"/>
    <property type="evidence" value="ECO:0007669"/>
    <property type="project" value="UniProtKB-KW"/>
</dbReference>
<reference evidence="3 4" key="1">
    <citation type="journal article" date="2018" name="Mol. Plant">
        <title>The genome of Artemisia annua provides insight into the evolution of Asteraceae family and artemisinin biosynthesis.</title>
        <authorList>
            <person name="Shen Q."/>
            <person name="Zhang L."/>
            <person name="Liao Z."/>
            <person name="Wang S."/>
            <person name="Yan T."/>
            <person name="Shi P."/>
            <person name="Liu M."/>
            <person name="Fu X."/>
            <person name="Pan Q."/>
            <person name="Wang Y."/>
            <person name="Lv Z."/>
            <person name="Lu X."/>
            <person name="Zhang F."/>
            <person name="Jiang W."/>
            <person name="Ma Y."/>
            <person name="Chen M."/>
            <person name="Hao X."/>
            <person name="Li L."/>
            <person name="Tang Y."/>
            <person name="Lv G."/>
            <person name="Zhou Y."/>
            <person name="Sun X."/>
            <person name="Brodelius P.E."/>
            <person name="Rose J.K.C."/>
            <person name="Tang K."/>
        </authorList>
    </citation>
    <scope>NUCLEOTIDE SEQUENCE [LARGE SCALE GENOMIC DNA]</scope>
    <source>
        <strain evidence="4">cv. Huhao1</strain>
        <tissue evidence="3">Leaf</tissue>
    </source>
</reference>
<dbReference type="EMBL" id="PKPP01000185">
    <property type="protein sequence ID" value="PWA96311.1"/>
    <property type="molecule type" value="Genomic_DNA"/>
</dbReference>
<proteinExistence type="predicted"/>
<keyword evidence="3" id="KW-0238">DNA-binding</keyword>
<feature type="compositionally biased region" description="Acidic residues" evidence="1">
    <location>
        <begin position="602"/>
        <end position="612"/>
    </location>
</feature>
<dbReference type="PANTHER" id="PTHR47165">
    <property type="entry name" value="OS03G0429900 PROTEIN"/>
    <property type="match status" value="1"/>
</dbReference>
<dbReference type="PANTHER" id="PTHR47165:SF4">
    <property type="entry name" value="OS03G0429900 PROTEIN"/>
    <property type="match status" value="1"/>
</dbReference>
<dbReference type="InterPro" id="IPR003871">
    <property type="entry name" value="RFA1B/D_OB_1st"/>
</dbReference>
<dbReference type="CDD" id="cd04481">
    <property type="entry name" value="RPA1_DBD_B_like"/>
    <property type="match status" value="1"/>
</dbReference>